<accession>A0ACC5UBU1</accession>
<keyword evidence="2" id="KW-1185">Reference proteome</keyword>
<organism evidence="1 2">
    <name type="scientific">Pseudotamlana agarivorans</name>
    <dbReference type="NCBI Taxonomy" id="481183"/>
    <lineage>
        <taxon>Bacteria</taxon>
        <taxon>Pseudomonadati</taxon>
        <taxon>Bacteroidota</taxon>
        <taxon>Flavobacteriia</taxon>
        <taxon>Flavobacteriales</taxon>
        <taxon>Flavobacteriaceae</taxon>
        <taxon>Pseudotamlana</taxon>
    </lineage>
</organism>
<protein>
    <submittedName>
        <fullName evidence="1">Type II toxin-antitoxin system RelE/ParE family toxin</fullName>
    </submittedName>
</protein>
<evidence type="ECO:0000313" key="1">
    <source>
        <dbReference type="EMBL" id="MBU2951801.1"/>
    </source>
</evidence>
<dbReference type="EMBL" id="JAHKPD010000020">
    <property type="protein sequence ID" value="MBU2951801.1"/>
    <property type="molecule type" value="Genomic_DNA"/>
</dbReference>
<gene>
    <name evidence="1" type="ORF">KO493_13965</name>
</gene>
<dbReference type="Proteomes" id="UP001647509">
    <property type="component" value="Unassembled WGS sequence"/>
</dbReference>
<proteinExistence type="predicted"/>
<name>A0ACC5UBU1_9FLAO</name>
<comment type="caution">
    <text evidence="1">The sequence shown here is derived from an EMBL/GenBank/DDBJ whole genome shotgun (WGS) entry which is preliminary data.</text>
</comment>
<reference evidence="1" key="1">
    <citation type="submission" date="2021-05" db="EMBL/GenBank/DDBJ databases">
        <title>Draft genomes of bacteria isolated from model marine particles.</title>
        <authorList>
            <person name="Datta M.S."/>
            <person name="Schwartzman J.A."/>
            <person name="Enke T.N."/>
            <person name="Saavedra J."/>
            <person name="Cermak N."/>
            <person name="Cordero O.X."/>
        </authorList>
    </citation>
    <scope>NUCLEOTIDE SEQUENCE</scope>
    <source>
        <strain evidence="1">I2M19</strain>
    </source>
</reference>
<sequence length="98" mass="11599">MLREVIWSPSAEKDFEAVLDYLQLNWDESVTNKFINRVDDSISLIINDPKIFPMINEALEVRKSVISKHNTLYYRENGLNIEIIRLFDARQDPNKLKF</sequence>
<evidence type="ECO:0000313" key="2">
    <source>
        <dbReference type="Proteomes" id="UP001647509"/>
    </source>
</evidence>